<dbReference type="HOGENOM" id="CLU_1086197_0_0_1"/>
<feature type="non-terminal residue" evidence="1">
    <location>
        <position position="1"/>
    </location>
</feature>
<comment type="caution">
    <text evidence="1">The sequence shown here is derived from an EMBL/GenBank/DDBJ whole genome shotgun (WGS) entry which is preliminary data.</text>
</comment>
<evidence type="ECO:0000313" key="2">
    <source>
        <dbReference type="Proteomes" id="UP000009131"/>
    </source>
</evidence>
<reference evidence="1 2" key="1">
    <citation type="journal article" date="2011" name="J. Gen. Appl. Microbiol.">
        <title>Draft genome sequencing of the enigmatic basidiomycete Mixia osmundae.</title>
        <authorList>
            <person name="Nishida H."/>
            <person name="Nagatsuka Y."/>
            <person name="Sugiyama J."/>
        </authorList>
    </citation>
    <scope>NUCLEOTIDE SEQUENCE [LARGE SCALE GENOMIC DNA]</scope>
    <source>
        <strain evidence="2">CBS 9802 / IAM 14324 / JCM 22182 / KY 12970</strain>
    </source>
</reference>
<reference evidence="1 2" key="2">
    <citation type="journal article" date="2012" name="Open Biol.">
        <title>Characteristics of nucleosomes and linker DNA regions on the genome of the basidiomycete Mixia osmundae revealed by mono- and dinucleosome mapping.</title>
        <authorList>
            <person name="Nishida H."/>
            <person name="Kondo S."/>
            <person name="Matsumoto T."/>
            <person name="Suzuki Y."/>
            <person name="Yoshikawa H."/>
            <person name="Taylor T.D."/>
            <person name="Sugiyama J."/>
        </authorList>
    </citation>
    <scope>NUCLEOTIDE SEQUENCE [LARGE SCALE GENOMIC DNA]</scope>
    <source>
        <strain evidence="2">CBS 9802 / IAM 14324 / JCM 22182 / KY 12970</strain>
    </source>
</reference>
<dbReference type="EMBL" id="BABT02000219">
    <property type="protein sequence ID" value="GAA99165.1"/>
    <property type="molecule type" value="Genomic_DNA"/>
</dbReference>
<accession>G7E8K5</accession>
<sequence length="261" mass="30624">RPAEHTRIYWLAREERYGRCYTASERRNDAFQRHVDLFRVAPGQPVSSTLDQTDRWAELWHVNIMKPSDMPSWCSLPFQRLCRAYLFHSTANAVHLDTILQAREVLQRRWIEFRWWILGNSWTHLRATRRLRRQQDEDDRTTDLTVIALGTDDRPNLWQNHAEADEQRPHLNVKKLGVALNKAEMKVLSRTFGRPSLQKGDPDYTYDLTNIILRNRNDQLPLETQVDLVPMNIVRLSTDNICGLTNPARSILKETTSEAQP</sequence>
<dbReference type="Proteomes" id="UP000009131">
    <property type="component" value="Unassembled WGS sequence"/>
</dbReference>
<keyword evidence="2" id="KW-1185">Reference proteome</keyword>
<name>G7E8K5_MIXOS</name>
<dbReference type="AlphaFoldDB" id="G7E8K5"/>
<dbReference type="InParanoid" id="G7E8K5"/>
<evidence type="ECO:0000313" key="1">
    <source>
        <dbReference type="EMBL" id="GAA99165.1"/>
    </source>
</evidence>
<proteinExistence type="predicted"/>
<gene>
    <name evidence="1" type="primary">Mo05857</name>
    <name evidence="1" type="ORF">E5Q_05857</name>
</gene>
<organism evidence="1 2">
    <name type="scientific">Mixia osmundae (strain CBS 9802 / IAM 14324 / JCM 22182 / KY 12970)</name>
    <dbReference type="NCBI Taxonomy" id="764103"/>
    <lineage>
        <taxon>Eukaryota</taxon>
        <taxon>Fungi</taxon>
        <taxon>Dikarya</taxon>
        <taxon>Basidiomycota</taxon>
        <taxon>Pucciniomycotina</taxon>
        <taxon>Mixiomycetes</taxon>
        <taxon>Mixiales</taxon>
        <taxon>Mixiaceae</taxon>
        <taxon>Mixia</taxon>
    </lineage>
</organism>
<protein>
    <submittedName>
        <fullName evidence="1">Uncharacterized protein</fullName>
    </submittedName>
</protein>